<accession>X7ZVX4</accession>
<reference evidence="2" key="1">
    <citation type="submission" date="2014-01" db="EMBL/GenBank/DDBJ databases">
        <authorList>
            <person name="Brown-Elliot B."/>
            <person name="Wallace R."/>
            <person name="Lenaerts A."/>
            <person name="Ordway D."/>
            <person name="DeGroote M.A."/>
            <person name="Parker T."/>
            <person name="Sizemore C."/>
            <person name="Tallon L.J."/>
            <person name="Sadzewicz L.K."/>
            <person name="Sengamalay N."/>
            <person name="Fraser C.M."/>
            <person name="Hine E."/>
            <person name="Shefchek K.A."/>
            <person name="Das S.P."/>
            <person name="Tettelin H."/>
        </authorList>
    </citation>
    <scope>NUCLEOTIDE SEQUENCE [LARGE SCALE GENOMIC DNA]</scope>
    <source>
        <strain evidence="2">4042</strain>
    </source>
</reference>
<dbReference type="PATRIC" id="fig|1299334.3.peg.7126"/>
<proteinExistence type="predicted"/>
<feature type="region of interest" description="Disordered" evidence="1">
    <location>
        <begin position="41"/>
        <end position="60"/>
    </location>
</feature>
<gene>
    <name evidence="2" type="ORF">I553_5168</name>
</gene>
<sequence>MGDHPRADLYEIGDVVMESAMRTTDKLAEFDALISSPQPACSATHSGHRPALVNDPEPWPTPIKELSHGERVFIKGICTGLWWSRSQRCRGDEQIPDCSQLI</sequence>
<name>X7ZVX4_MYCXE</name>
<dbReference type="EMBL" id="JAOB01000069">
    <property type="protein sequence ID" value="EUA23414.1"/>
    <property type="molecule type" value="Genomic_DNA"/>
</dbReference>
<evidence type="ECO:0000313" key="2">
    <source>
        <dbReference type="EMBL" id="EUA23414.1"/>
    </source>
</evidence>
<organism evidence="2">
    <name type="scientific">Mycobacterium xenopi 4042</name>
    <dbReference type="NCBI Taxonomy" id="1299334"/>
    <lineage>
        <taxon>Bacteria</taxon>
        <taxon>Bacillati</taxon>
        <taxon>Actinomycetota</taxon>
        <taxon>Actinomycetes</taxon>
        <taxon>Mycobacteriales</taxon>
        <taxon>Mycobacteriaceae</taxon>
        <taxon>Mycobacterium</taxon>
    </lineage>
</organism>
<evidence type="ECO:0000256" key="1">
    <source>
        <dbReference type="SAM" id="MobiDB-lite"/>
    </source>
</evidence>
<comment type="caution">
    <text evidence="2">The sequence shown here is derived from an EMBL/GenBank/DDBJ whole genome shotgun (WGS) entry which is preliminary data.</text>
</comment>
<dbReference type="AlphaFoldDB" id="X7ZVX4"/>
<protein>
    <submittedName>
        <fullName evidence="2">Uncharacterized protein</fullName>
    </submittedName>
</protein>